<sequence>MFNDPWNIAIMVAVLAVAVILMWGLGTFGFGTDTGKQSNKIMRYRIYAQGFAVALIAILFYFKK</sequence>
<gene>
    <name evidence="6" type="ORF">BVC71_06215</name>
</gene>
<name>A0A251WZU6_9RHOB</name>
<dbReference type="Gene3D" id="6.10.140.1320">
    <property type="match status" value="1"/>
</dbReference>
<evidence type="ECO:0000259" key="5">
    <source>
        <dbReference type="PROSITE" id="PS51503"/>
    </source>
</evidence>
<comment type="caution">
    <text evidence="6">The sequence shown here is derived from an EMBL/GenBank/DDBJ whole genome shotgun (WGS) entry which is preliminary data.</text>
</comment>
<keyword evidence="3 4" id="KW-0472">Membrane</keyword>
<reference evidence="6 7" key="1">
    <citation type="submission" date="2016-12" db="EMBL/GenBank/DDBJ databases">
        <title>The draft genome sequence of HSLHS2.</title>
        <authorList>
            <person name="Hu D."/>
            <person name="Wang L."/>
            <person name="Shao Z."/>
        </authorList>
    </citation>
    <scope>NUCLEOTIDE SEQUENCE [LARGE SCALE GENOMIC DNA]</scope>
    <source>
        <strain evidence="6">MCCC 1A06712</strain>
    </source>
</reference>
<dbReference type="EMBL" id="MSPP01000002">
    <property type="protein sequence ID" value="OUD09902.1"/>
    <property type="molecule type" value="Genomic_DNA"/>
</dbReference>
<evidence type="ECO:0000256" key="1">
    <source>
        <dbReference type="ARBA" id="ARBA00022692"/>
    </source>
</evidence>
<organism evidence="6 7">
    <name type="scientific">Marivivens niveibacter</name>
    <dbReference type="NCBI Taxonomy" id="1930667"/>
    <lineage>
        <taxon>Bacteria</taxon>
        <taxon>Pseudomonadati</taxon>
        <taxon>Pseudomonadota</taxon>
        <taxon>Alphaproteobacteria</taxon>
        <taxon>Rhodobacterales</taxon>
        <taxon>Paracoccaceae</taxon>
        <taxon>Marivivens group</taxon>
        <taxon>Marivivens</taxon>
    </lineage>
</organism>
<keyword evidence="7" id="KW-1185">Reference proteome</keyword>
<keyword evidence="1 4" id="KW-0812">Transmembrane</keyword>
<keyword evidence="2 4" id="KW-1133">Transmembrane helix</keyword>
<evidence type="ECO:0000256" key="3">
    <source>
        <dbReference type="ARBA" id="ARBA00023136"/>
    </source>
</evidence>
<dbReference type="Proteomes" id="UP000194664">
    <property type="component" value="Unassembled WGS sequence"/>
</dbReference>
<evidence type="ECO:0000256" key="2">
    <source>
        <dbReference type="ARBA" id="ARBA00022989"/>
    </source>
</evidence>
<evidence type="ECO:0000313" key="7">
    <source>
        <dbReference type="Proteomes" id="UP000194664"/>
    </source>
</evidence>
<dbReference type="Pfam" id="PF04588">
    <property type="entry name" value="HIG_1_N"/>
    <property type="match status" value="1"/>
</dbReference>
<feature type="transmembrane region" description="Helical" evidence="4">
    <location>
        <begin position="44"/>
        <end position="62"/>
    </location>
</feature>
<evidence type="ECO:0000256" key="4">
    <source>
        <dbReference type="SAM" id="Phobius"/>
    </source>
</evidence>
<feature type="domain" description="HIG1" evidence="5">
    <location>
        <begin position="1"/>
        <end position="64"/>
    </location>
</feature>
<evidence type="ECO:0000313" key="6">
    <source>
        <dbReference type="EMBL" id="OUD09902.1"/>
    </source>
</evidence>
<accession>A0A251WZU6</accession>
<dbReference type="InterPro" id="IPR007667">
    <property type="entry name" value="Hypoxia_induced_domain"/>
</dbReference>
<dbReference type="PROSITE" id="PS51503">
    <property type="entry name" value="HIG1"/>
    <property type="match status" value="1"/>
</dbReference>
<feature type="transmembrane region" description="Helical" evidence="4">
    <location>
        <begin position="6"/>
        <end position="32"/>
    </location>
</feature>
<proteinExistence type="predicted"/>
<dbReference type="NCBIfam" id="NF033233">
    <property type="entry name" value="twin_helix"/>
    <property type="match status" value="1"/>
</dbReference>
<protein>
    <recommendedName>
        <fullName evidence="5">HIG1 domain-containing protein</fullName>
    </recommendedName>
</protein>
<dbReference type="AlphaFoldDB" id="A0A251WZU6"/>